<name>A0A7S7AFR2_9GAMM</name>
<evidence type="ECO:0000313" key="1">
    <source>
        <dbReference type="EMBL" id="QOW44332.1"/>
    </source>
</evidence>
<evidence type="ECO:0000313" key="2">
    <source>
        <dbReference type="Proteomes" id="UP000593812"/>
    </source>
</evidence>
<reference evidence="1 2" key="1">
    <citation type="submission" date="2020-02" db="EMBL/GenBank/DDBJ databases">
        <title>Tigecycline-resistant Acinetobacter species from pigs and migratory birds.</title>
        <authorList>
            <person name="Chen C."/>
            <person name="Sun J."/>
            <person name="Liao X.-P."/>
            <person name="Liu Y.-H."/>
        </authorList>
    </citation>
    <scope>NUCLEOTIDE SEQUENCE [LARGE SCALE GENOMIC DNA]</scope>
    <source>
        <strain evidence="1 2">C15_T</strain>
        <plasmid evidence="1 2">pC15-2</plasmid>
    </source>
</reference>
<dbReference type="Proteomes" id="UP000593812">
    <property type="component" value="Plasmid pC15-2"/>
</dbReference>
<geneLocation type="plasmid" evidence="1 2">
    <name>pC15-2</name>
</geneLocation>
<organism evidence="1 2">
    <name type="scientific">Acinetobacter indicus</name>
    <dbReference type="NCBI Taxonomy" id="756892"/>
    <lineage>
        <taxon>Bacteria</taxon>
        <taxon>Pseudomonadati</taxon>
        <taxon>Pseudomonadota</taxon>
        <taxon>Gammaproteobacteria</taxon>
        <taxon>Moraxellales</taxon>
        <taxon>Moraxellaceae</taxon>
        <taxon>Acinetobacter</taxon>
    </lineage>
</organism>
<sequence>MSHFNFEDSISIGIQRADVAESNKNEIAEIFEDFSQSFKRASDNKIFTKIDNLTRTIRHKTTNALWASAASILNDYSTESYKALRLSNGSKSYEIAEIIENEDGYPLRIKVDGDTSAYSDKESLIRGLSQLATRTEVGKFYKLLLADS</sequence>
<dbReference type="EMBL" id="CP048656">
    <property type="protein sequence ID" value="QOW44332.1"/>
    <property type="molecule type" value="Genomic_DNA"/>
</dbReference>
<dbReference type="AlphaFoldDB" id="A0A7S7AFR2"/>
<dbReference type="RefSeq" id="WP_039048289.1">
    <property type="nucleotide sequence ID" value="NZ_CP048656.1"/>
</dbReference>
<protein>
    <submittedName>
        <fullName evidence="1">Uncharacterized protein</fullName>
    </submittedName>
</protein>
<proteinExistence type="predicted"/>
<keyword evidence="1" id="KW-0614">Plasmid</keyword>
<gene>
    <name evidence="1" type="ORF">G0027_16060</name>
</gene>
<accession>A0A7S7AFR2</accession>